<dbReference type="CDD" id="cd00041">
    <property type="entry name" value="CUB"/>
    <property type="match status" value="1"/>
</dbReference>
<keyword evidence="3" id="KW-1133">Transmembrane helix</keyword>
<dbReference type="InterPro" id="IPR036055">
    <property type="entry name" value="LDL_receptor-like_sf"/>
</dbReference>
<dbReference type="GeneID" id="108732567"/>
<keyword evidence="3" id="KW-0472">Membrane</keyword>
<dbReference type="Gene3D" id="2.60.120.290">
    <property type="entry name" value="Spermadhesin, CUB domain"/>
    <property type="match status" value="3"/>
</dbReference>
<keyword evidence="6" id="KW-1185">Reference proteome</keyword>
<dbReference type="InterPro" id="IPR056707">
    <property type="entry name" value="DUF7805"/>
</dbReference>
<evidence type="ECO:0000256" key="2">
    <source>
        <dbReference type="PROSITE-ProRule" id="PRU00124"/>
    </source>
</evidence>
<accession>A0A7F5R7E7</accession>
<evidence type="ECO:0000256" key="3">
    <source>
        <dbReference type="SAM" id="Phobius"/>
    </source>
</evidence>
<comment type="caution">
    <text evidence="2">Lacks conserved residue(s) required for the propagation of feature annotation.</text>
</comment>
<dbReference type="AlphaFoldDB" id="A0A7F5R7E7"/>
<dbReference type="PROSITE" id="PS50068">
    <property type="entry name" value="LDLRA_2"/>
    <property type="match status" value="1"/>
</dbReference>
<keyword evidence="3" id="KW-0812">Transmembrane</keyword>
<feature type="domain" description="CUB" evidence="5">
    <location>
        <begin position="58"/>
        <end position="183"/>
    </location>
</feature>
<protein>
    <submittedName>
        <fullName evidence="7">Uncharacterized protein LOC108732567</fullName>
    </submittedName>
</protein>
<feature type="transmembrane region" description="Helical" evidence="3">
    <location>
        <begin position="885"/>
        <end position="912"/>
    </location>
</feature>
<dbReference type="CDD" id="cd00112">
    <property type="entry name" value="LDLa"/>
    <property type="match status" value="1"/>
</dbReference>
<feature type="chain" id="PRO_5028863782" evidence="4">
    <location>
        <begin position="16"/>
        <end position="939"/>
    </location>
</feature>
<dbReference type="PANTHER" id="PTHR47537">
    <property type="entry name" value="CUBILIN"/>
    <property type="match status" value="1"/>
</dbReference>
<evidence type="ECO:0000313" key="7">
    <source>
        <dbReference type="RefSeq" id="XP_025831884.1"/>
    </source>
</evidence>
<dbReference type="InterPro" id="IPR002172">
    <property type="entry name" value="LDrepeatLR_classA_rpt"/>
</dbReference>
<dbReference type="RefSeq" id="XP_025831884.1">
    <property type="nucleotide sequence ID" value="XM_025976099.1"/>
</dbReference>
<dbReference type="Gene3D" id="4.10.400.10">
    <property type="entry name" value="Low-density Lipoprotein Receptor"/>
    <property type="match status" value="1"/>
</dbReference>
<dbReference type="InterPro" id="IPR053207">
    <property type="entry name" value="Non-NMDA_GluR_Accessory"/>
</dbReference>
<evidence type="ECO:0000259" key="5">
    <source>
        <dbReference type="PROSITE" id="PS01180"/>
    </source>
</evidence>
<evidence type="ECO:0000313" key="6">
    <source>
        <dbReference type="Proteomes" id="UP000192223"/>
    </source>
</evidence>
<reference evidence="7" key="1">
    <citation type="submission" date="2025-08" db="UniProtKB">
        <authorList>
            <consortium name="RefSeq"/>
        </authorList>
    </citation>
    <scope>IDENTIFICATION</scope>
    <source>
        <tissue evidence="7">Entire body</tissue>
    </source>
</reference>
<feature type="signal peptide" evidence="4">
    <location>
        <begin position="1"/>
        <end position="15"/>
    </location>
</feature>
<dbReference type="Pfam" id="PF00431">
    <property type="entry name" value="CUB"/>
    <property type="match status" value="1"/>
</dbReference>
<feature type="domain" description="CUB" evidence="5">
    <location>
        <begin position="210"/>
        <end position="354"/>
    </location>
</feature>
<dbReference type="SMART" id="SM00042">
    <property type="entry name" value="CUB"/>
    <property type="match status" value="2"/>
</dbReference>
<sequence>MFSEIFLMSLCLVLGESSCRLQNPNCKNYKKCNTFDFSCDKSEECVNYDKQTEYCSPCNATYFGEVGHTYELTIKRPISSKMPFLCFLNFTAAGGTYGDLVQLNFESFAVGNFESFTMDGCPNGFMTIRESDRPITGKWCGSAWGYTVYYSETSSVNITLFLKHFHQQNPDSQFEFKLSYKFLRVREARLRYGNFTQKSYRGKLQKNTYCDRLLEGCSRRQCKIQSPNYPGIYPRNVTCHYRIRERQPPPGKHALVAIRQINTQNKENGFKIESGDNFRIWDQCDVIQEFIEVRDGLNKNSSLLAHFCTINTIPEIVGSGPELLVTFHTSPYGNPFHPLPLSHLPGFEFEIEIFYVEKESSQYIEDGKKCEFILTPIDNSSGFLQSPRHSLPPNTTCHYHFKGQKHEVIWITFIKYYVAGEKVGNFGYDDCNVELQLWDGDFGESGKSKQKNALISRFCKDEKPKLCDHSLLRNATRTTRPCEMHESYISSGSELSISFSNRYGNVLLPVQFLLKYEFVDLFQEGYNMTSTCDRVFQGGTGKFSSPKTTFLYGRGGQENLRCSYMFEFPEDHRLKLTFTRATLGRNKCQTTYDKDRNIRHCTSFNNNNNLFQERGHGKIEVIEYPWSDISVPIWCMCENFSVNFEVTTKVAEKVVVVFTVTNMSVSDDYNDFNFEGTYEYVPLQSKLCTSSYKTRRLHGKSGEITTVNMDFNNSMDKCVHQPWLIEPGDSYKNFLYLKIRGLEMHNSTKCWTDNRILVYSPVYTDYVHVICPAPSGEDSSYVELFSEGWSSLDTVFMQTKTSKSFIVEFLQKQPGEFLVNWLEVSRNPALNLPTSLFVTKNPDCPHSCPELGACISSDLWCDGLVHCPSGSDEQEVNCSINKGRFIIQVLTSSAVLAGLLTAIFIVATFIFWKRWKREKKTAITSVTDHTFLEFKTGFC</sequence>
<dbReference type="SUPFAM" id="SSF57424">
    <property type="entry name" value="LDL receptor-like module"/>
    <property type="match status" value="1"/>
</dbReference>
<dbReference type="PROSITE" id="PS01180">
    <property type="entry name" value="CUB"/>
    <property type="match status" value="2"/>
</dbReference>
<dbReference type="InParanoid" id="A0A7F5R7E7"/>
<dbReference type="Pfam" id="PF25090">
    <property type="entry name" value="DUF7805"/>
    <property type="match status" value="1"/>
</dbReference>
<gene>
    <name evidence="7" type="primary">LOC108732567</name>
</gene>
<dbReference type="SMART" id="SM00192">
    <property type="entry name" value="LDLa"/>
    <property type="match status" value="1"/>
</dbReference>
<dbReference type="GO" id="GO:0005886">
    <property type="term" value="C:plasma membrane"/>
    <property type="evidence" value="ECO:0007669"/>
    <property type="project" value="TreeGrafter"/>
</dbReference>
<proteinExistence type="predicted"/>
<evidence type="ECO:0000256" key="1">
    <source>
        <dbReference type="ARBA" id="ARBA00023157"/>
    </source>
</evidence>
<dbReference type="InterPro" id="IPR000859">
    <property type="entry name" value="CUB_dom"/>
</dbReference>
<name>A0A7F5R7E7_AGRPL</name>
<dbReference type="Proteomes" id="UP000192223">
    <property type="component" value="Unplaced"/>
</dbReference>
<dbReference type="InterPro" id="IPR035914">
    <property type="entry name" value="Sperma_CUB_dom_sf"/>
</dbReference>
<dbReference type="SUPFAM" id="SSF49854">
    <property type="entry name" value="Spermadhesin, CUB domain"/>
    <property type="match status" value="4"/>
</dbReference>
<dbReference type="PANTHER" id="PTHR47537:SF3">
    <property type="entry name" value="CUB DOMAIN-CONTAINING PROTEIN"/>
    <property type="match status" value="1"/>
</dbReference>
<evidence type="ECO:0000256" key="4">
    <source>
        <dbReference type="SAM" id="SignalP"/>
    </source>
</evidence>
<organism evidence="6 7">
    <name type="scientific">Agrilus planipennis</name>
    <name type="common">Emerald ash borer</name>
    <name type="synonym">Agrilus marcopoli</name>
    <dbReference type="NCBI Taxonomy" id="224129"/>
    <lineage>
        <taxon>Eukaryota</taxon>
        <taxon>Metazoa</taxon>
        <taxon>Ecdysozoa</taxon>
        <taxon>Arthropoda</taxon>
        <taxon>Hexapoda</taxon>
        <taxon>Insecta</taxon>
        <taxon>Pterygota</taxon>
        <taxon>Neoptera</taxon>
        <taxon>Endopterygota</taxon>
        <taxon>Coleoptera</taxon>
        <taxon>Polyphaga</taxon>
        <taxon>Elateriformia</taxon>
        <taxon>Buprestoidea</taxon>
        <taxon>Buprestidae</taxon>
        <taxon>Agrilinae</taxon>
        <taxon>Agrilus</taxon>
    </lineage>
</organism>
<keyword evidence="1" id="KW-1015">Disulfide bond</keyword>
<dbReference type="OrthoDB" id="10037824at2759"/>
<dbReference type="KEGG" id="apln:108732567"/>
<keyword evidence="4" id="KW-0732">Signal</keyword>